<dbReference type="InterPro" id="IPR036187">
    <property type="entry name" value="DNA_mismatch_repair_MutS_sf"/>
</dbReference>
<dbReference type="GO" id="GO:0043023">
    <property type="term" value="F:ribosomal large subunit binding"/>
    <property type="evidence" value="ECO:0007669"/>
    <property type="project" value="UniProtKB-UniRule"/>
</dbReference>
<dbReference type="Pfam" id="PF01713">
    <property type="entry name" value="Smr"/>
    <property type="match status" value="1"/>
</dbReference>
<dbReference type="EC" id="3.6.4.-" evidence="7"/>
<keyword evidence="6 7" id="KW-0238">DNA-binding</keyword>
<evidence type="ECO:0000313" key="10">
    <source>
        <dbReference type="EMBL" id="KGE85663.1"/>
    </source>
</evidence>
<feature type="coiled-coil region" evidence="8">
    <location>
        <begin position="525"/>
        <end position="636"/>
    </location>
</feature>
<dbReference type="AlphaFoldDB" id="A0A098S1E9"/>
<dbReference type="PANTHER" id="PTHR48466:SF2">
    <property type="entry name" value="OS10G0509000 PROTEIN"/>
    <property type="match status" value="1"/>
</dbReference>
<comment type="function">
    <text evidence="7">Acts as a ribosome collision sensor, splitting the ribosome into its 2 subunits. Detects stalled/collided 70S ribosomes which it binds and splits by an ATP-hydrolysis driven conformational change. Acts upstream of the ribosome quality control system (RQC), a ribosome-associated complex that mediates the extraction of incompletely synthesized nascent chains from stalled ribosomes and their subsequent degradation. Probably generates substrates for RQC.</text>
</comment>
<comment type="caution">
    <text evidence="10">The sequence shown here is derived from an EMBL/GenBank/DDBJ whole genome shotgun (WGS) entry which is preliminary data.</text>
</comment>
<dbReference type="SMART" id="SM00534">
    <property type="entry name" value="MUTSac"/>
    <property type="match status" value="1"/>
</dbReference>
<keyword evidence="1 7" id="KW-0699">rRNA-binding</keyword>
<dbReference type="STRING" id="1524460.IX84_26645"/>
<gene>
    <name evidence="7" type="primary">mutS2</name>
    <name evidence="7" type="synonym">rqcU</name>
    <name evidence="10" type="ORF">IX84_26645</name>
</gene>
<dbReference type="InterPro" id="IPR000432">
    <property type="entry name" value="DNA_mismatch_repair_MutS_C"/>
</dbReference>
<keyword evidence="7" id="KW-0540">Nuclease</keyword>
<evidence type="ECO:0000256" key="4">
    <source>
        <dbReference type="ARBA" id="ARBA00022840"/>
    </source>
</evidence>
<evidence type="ECO:0000313" key="11">
    <source>
        <dbReference type="Proteomes" id="UP000029736"/>
    </source>
</evidence>
<keyword evidence="2 7" id="KW-0547">Nucleotide-binding</keyword>
<evidence type="ECO:0000256" key="5">
    <source>
        <dbReference type="ARBA" id="ARBA00022884"/>
    </source>
</evidence>
<dbReference type="SMART" id="SM00463">
    <property type="entry name" value="SMR"/>
    <property type="match status" value="1"/>
</dbReference>
<dbReference type="Pfam" id="PF20297">
    <property type="entry name" value="MSSS"/>
    <property type="match status" value="1"/>
</dbReference>
<accession>A0A098S1E9</accession>
<dbReference type="GO" id="GO:0004519">
    <property type="term" value="F:endonuclease activity"/>
    <property type="evidence" value="ECO:0007669"/>
    <property type="project" value="UniProtKB-UniRule"/>
</dbReference>
<evidence type="ECO:0000256" key="6">
    <source>
        <dbReference type="ARBA" id="ARBA00023125"/>
    </source>
</evidence>
<dbReference type="OrthoDB" id="9808166at2"/>
<dbReference type="GO" id="GO:0045910">
    <property type="term" value="P:negative regulation of DNA recombination"/>
    <property type="evidence" value="ECO:0007669"/>
    <property type="project" value="InterPro"/>
</dbReference>
<keyword evidence="3 7" id="KW-0378">Hydrolase</keyword>
<feature type="domain" description="Smr" evidence="9">
    <location>
        <begin position="722"/>
        <end position="796"/>
    </location>
</feature>
<dbReference type="GO" id="GO:0030983">
    <property type="term" value="F:mismatched DNA binding"/>
    <property type="evidence" value="ECO:0007669"/>
    <property type="project" value="InterPro"/>
</dbReference>
<evidence type="ECO:0000256" key="3">
    <source>
        <dbReference type="ARBA" id="ARBA00022801"/>
    </source>
</evidence>
<dbReference type="SUPFAM" id="SSF48334">
    <property type="entry name" value="DNA repair protein MutS, domain III"/>
    <property type="match status" value="1"/>
</dbReference>
<protein>
    <recommendedName>
        <fullName evidence="7">Endonuclease MutS2</fullName>
        <ecNumber evidence="7">3.1.-.-</ecNumber>
    </recommendedName>
    <alternativeName>
        <fullName evidence="7">Ribosome-associated protein quality control-upstream factor</fullName>
        <shortName evidence="7">RQC-upstream factor</shortName>
        <shortName evidence="7">RqcU</shortName>
        <ecNumber evidence="7">3.6.4.-</ecNumber>
    </alternativeName>
</protein>
<dbReference type="GO" id="GO:0006298">
    <property type="term" value="P:mismatch repair"/>
    <property type="evidence" value="ECO:0007669"/>
    <property type="project" value="InterPro"/>
</dbReference>
<evidence type="ECO:0000256" key="8">
    <source>
        <dbReference type="SAM" id="Coils"/>
    </source>
</evidence>
<dbReference type="GO" id="GO:0016887">
    <property type="term" value="F:ATP hydrolysis activity"/>
    <property type="evidence" value="ECO:0007669"/>
    <property type="project" value="InterPro"/>
</dbReference>
<dbReference type="InterPro" id="IPR045076">
    <property type="entry name" value="MutS"/>
</dbReference>
<evidence type="ECO:0000256" key="1">
    <source>
        <dbReference type="ARBA" id="ARBA00022730"/>
    </source>
</evidence>
<dbReference type="Pfam" id="PF00488">
    <property type="entry name" value="MutS_V"/>
    <property type="match status" value="1"/>
</dbReference>
<evidence type="ECO:0000259" key="9">
    <source>
        <dbReference type="PROSITE" id="PS50828"/>
    </source>
</evidence>
<reference evidence="10 11" key="1">
    <citation type="journal article" date="2014" name="Int. J. Syst. Evol. Microbiol.">
        <title>Phaeodactylibacter xiamenensis gen. nov., sp. nov., a member of the family Saprospiraceae isolated from the marine alga Phaeodactylum tricornutum.</title>
        <authorList>
            <person name="Chen Z.Jr."/>
            <person name="Lei X."/>
            <person name="Lai Q."/>
            <person name="Li Y."/>
            <person name="Zhang B."/>
            <person name="Zhang J."/>
            <person name="Zhang H."/>
            <person name="Yang L."/>
            <person name="Zheng W."/>
            <person name="Tian Y."/>
            <person name="Yu Z."/>
            <person name="Xu H.Jr."/>
            <person name="Zheng T."/>
        </authorList>
    </citation>
    <scope>NUCLEOTIDE SEQUENCE [LARGE SCALE GENOMIC DNA]</scope>
    <source>
        <strain evidence="10 11">KD52</strain>
    </source>
</reference>
<evidence type="ECO:0000256" key="2">
    <source>
        <dbReference type="ARBA" id="ARBA00022741"/>
    </source>
</evidence>
<dbReference type="InterPro" id="IPR046893">
    <property type="entry name" value="MSSS"/>
</dbReference>
<dbReference type="Proteomes" id="UP000029736">
    <property type="component" value="Unassembled WGS sequence"/>
</dbReference>
<organism evidence="10 11">
    <name type="scientific">Phaeodactylibacter xiamenensis</name>
    <dbReference type="NCBI Taxonomy" id="1524460"/>
    <lineage>
        <taxon>Bacteria</taxon>
        <taxon>Pseudomonadati</taxon>
        <taxon>Bacteroidota</taxon>
        <taxon>Saprospiria</taxon>
        <taxon>Saprospirales</taxon>
        <taxon>Haliscomenobacteraceae</taxon>
        <taxon>Phaeodactylibacter</taxon>
    </lineage>
</organism>
<dbReference type="SUPFAM" id="SSF52540">
    <property type="entry name" value="P-loop containing nucleoside triphosphate hydrolases"/>
    <property type="match status" value="1"/>
</dbReference>
<dbReference type="InterPro" id="IPR005747">
    <property type="entry name" value="MutS2"/>
</dbReference>
<dbReference type="InterPro" id="IPR036063">
    <property type="entry name" value="Smr_dom_sf"/>
</dbReference>
<dbReference type="EC" id="3.1.-.-" evidence="7"/>
<dbReference type="Gene3D" id="3.40.50.300">
    <property type="entry name" value="P-loop containing nucleotide triphosphate hydrolases"/>
    <property type="match status" value="1"/>
</dbReference>
<keyword evidence="4 7" id="KW-0067">ATP-binding</keyword>
<dbReference type="GO" id="GO:0140664">
    <property type="term" value="F:ATP-dependent DNA damage sensor activity"/>
    <property type="evidence" value="ECO:0007669"/>
    <property type="project" value="InterPro"/>
</dbReference>
<dbReference type="RefSeq" id="WP_044227700.1">
    <property type="nucleotide sequence ID" value="NZ_JBKAGJ010000003.1"/>
</dbReference>
<keyword evidence="8" id="KW-0175">Coiled coil</keyword>
<dbReference type="HAMAP" id="MF_00092">
    <property type="entry name" value="MutS2"/>
    <property type="match status" value="1"/>
</dbReference>
<sequence length="796" mass="91598">MQLLPKDLFEKLEFDKVLHLLEQECMGEPGRALVRELVPSDRKSQIEVALSEAQEFARSIEHNDHFPVRAYESVDEELEMLKVEGYVLPIKGLQNLNLILLFTRDVFRFFNARRRETYPMLYKAIREVSFNEDLIKAIEGVIDEEGNIRPDASPELMRIRRQLGSKQKELEQKFRVIINQYRSKGWLTDNVESFRNGRRVLSVPSEHKRSIRGIIHDESTTGKTAFIEPEGIIEINNDIFDLETDEKREIYRILRELSAELRPYREDIRTYQDILIHFDFVQAKARLARQMNAVMPKTLFSHPHFGVRQGRHPLLYLKNKRLNKVTVPFDFNLFKGNRILMLSGPNAGGKSITLKSIGLMQLMLQSGLLVPVDQESEMGIFKALFADIGDQQSIEDDLSTYSSRLENMRNFLERSDKDSLVLIDEFGSGTDPKIGGAIAESILRQLNEQRIYGVITTHYSNLKIYAFKTKGIVNASMNFDKDTLSPTYELQVGRPGSSYAFEIAEKSGLSNKILNYAKHRTGKNEKAVDQLLVELQQEKQEAEEKLAELTDKQKKLDALIRNYEQLHKELEYRRKKVKLEAKEWALQQTSRDNREMENLIREIKEQQNLEKAKRISRQVKQQRGKLAEQVTDLREKIYYEPTEKDKKKEAIKAGDFVKMKTGGATGTVESVDKNRAVVRMGEMRMTIKLRDLQHANAPLEVQSGKSVQSQTSTDTASFQPKLDIRGMRYEEALKVVEDFVDQALIANAAHLEIVHGKGSGALREAVRRKLREYNVPMDITHPPQERGGDGVTLVEM</sequence>
<dbReference type="GO" id="GO:0072344">
    <property type="term" value="P:rescue of stalled ribosome"/>
    <property type="evidence" value="ECO:0007669"/>
    <property type="project" value="UniProtKB-UniRule"/>
</dbReference>
<dbReference type="PROSITE" id="PS50828">
    <property type="entry name" value="SMR"/>
    <property type="match status" value="1"/>
</dbReference>
<comment type="function">
    <text evidence="7">Endonuclease that is involved in the suppression of homologous recombination and thus may have a key role in the control of bacterial genetic diversity.</text>
</comment>
<dbReference type="InterPro" id="IPR002625">
    <property type="entry name" value="Smr_dom"/>
</dbReference>
<dbReference type="PROSITE" id="PS00486">
    <property type="entry name" value="DNA_MISMATCH_REPAIR_2"/>
    <property type="match status" value="1"/>
</dbReference>
<dbReference type="SMART" id="SM00533">
    <property type="entry name" value="MUTSd"/>
    <property type="match status" value="1"/>
</dbReference>
<dbReference type="FunFam" id="3.40.50.300:FF:000830">
    <property type="entry name" value="Endonuclease MutS2"/>
    <property type="match status" value="1"/>
</dbReference>
<comment type="subunit">
    <text evidence="7">Homodimer. Binds to stalled ribosomes, contacting rRNA.</text>
</comment>
<keyword evidence="11" id="KW-1185">Reference proteome</keyword>
<keyword evidence="7" id="KW-0255">Endonuclease</keyword>
<dbReference type="PANTHER" id="PTHR48466">
    <property type="entry name" value="OS10G0509000 PROTEIN-RELATED"/>
    <property type="match status" value="1"/>
</dbReference>
<dbReference type="GO" id="GO:0005524">
    <property type="term" value="F:ATP binding"/>
    <property type="evidence" value="ECO:0007669"/>
    <property type="project" value="UniProtKB-UniRule"/>
</dbReference>
<name>A0A098S1E9_9BACT</name>
<dbReference type="PIRSF" id="PIRSF005814">
    <property type="entry name" value="MutS_YshD"/>
    <property type="match status" value="1"/>
</dbReference>
<dbReference type="SUPFAM" id="SSF160443">
    <property type="entry name" value="SMR domain-like"/>
    <property type="match status" value="1"/>
</dbReference>
<dbReference type="NCBIfam" id="TIGR01069">
    <property type="entry name" value="mutS2"/>
    <property type="match status" value="1"/>
</dbReference>
<dbReference type="InterPro" id="IPR007696">
    <property type="entry name" value="DNA_mismatch_repair_MutS_core"/>
</dbReference>
<comment type="similarity">
    <text evidence="7">Belongs to the DNA mismatch repair MutS family. MutS2 subfamily.</text>
</comment>
<evidence type="ECO:0000256" key="7">
    <source>
        <dbReference type="HAMAP-Rule" id="MF_00092"/>
    </source>
</evidence>
<keyword evidence="5 7" id="KW-0694">RNA-binding</keyword>
<feature type="binding site" evidence="7">
    <location>
        <begin position="344"/>
        <end position="351"/>
    </location>
    <ligand>
        <name>ATP</name>
        <dbReference type="ChEBI" id="CHEBI:30616"/>
    </ligand>
</feature>
<dbReference type="Gene3D" id="3.30.1370.110">
    <property type="match status" value="1"/>
</dbReference>
<dbReference type="GO" id="GO:0019843">
    <property type="term" value="F:rRNA binding"/>
    <property type="evidence" value="ECO:0007669"/>
    <property type="project" value="UniProtKB-UniRule"/>
</dbReference>
<dbReference type="EMBL" id="JPOS01000084">
    <property type="protein sequence ID" value="KGE85663.1"/>
    <property type="molecule type" value="Genomic_DNA"/>
</dbReference>
<proteinExistence type="inferred from homology"/>
<dbReference type="InterPro" id="IPR027417">
    <property type="entry name" value="P-loop_NTPase"/>
</dbReference>